<name>A0A0G1CQE7_9BACT</name>
<dbReference type="InterPro" id="IPR007060">
    <property type="entry name" value="FtsL/DivIC"/>
</dbReference>
<dbReference type="STRING" id="1618446.UV61_C0001G0079"/>
<dbReference type="EMBL" id="LCFD01000001">
    <property type="protein sequence ID" value="KKS87672.1"/>
    <property type="molecule type" value="Genomic_DNA"/>
</dbReference>
<sequence length="113" mass="13188">MSSRFLTLVITLASLIFIVNISRSIWNLWQKGSIVSERQAVRDRLLEENAALKSKLQEVESPEFIEKQAREKLNLQKEGEVVVVLPKDLIRSQPQAAVEPTLPNWQRWWKVFF</sequence>
<dbReference type="Pfam" id="PF04977">
    <property type="entry name" value="DivIC"/>
    <property type="match status" value="1"/>
</dbReference>
<dbReference type="AlphaFoldDB" id="A0A0G1CQE7"/>
<gene>
    <name evidence="1" type="ORF">UV61_C0001G0079</name>
</gene>
<protein>
    <recommendedName>
        <fullName evidence="3">Septum formation initiator</fullName>
    </recommendedName>
</protein>
<dbReference type="Proteomes" id="UP000034050">
    <property type="component" value="Unassembled WGS sequence"/>
</dbReference>
<evidence type="ECO:0008006" key="3">
    <source>
        <dbReference type="Google" id="ProtNLM"/>
    </source>
</evidence>
<proteinExistence type="predicted"/>
<evidence type="ECO:0000313" key="1">
    <source>
        <dbReference type="EMBL" id="KKS87672.1"/>
    </source>
</evidence>
<comment type="caution">
    <text evidence="1">The sequence shown here is derived from an EMBL/GenBank/DDBJ whole genome shotgun (WGS) entry which is preliminary data.</text>
</comment>
<organism evidence="1 2">
    <name type="scientific">Candidatus Gottesmanbacteria bacterium GW2011_GWB1_43_11</name>
    <dbReference type="NCBI Taxonomy" id="1618446"/>
    <lineage>
        <taxon>Bacteria</taxon>
        <taxon>Candidatus Gottesmaniibacteriota</taxon>
    </lineage>
</organism>
<reference evidence="1 2" key="1">
    <citation type="journal article" date="2015" name="Nature">
        <title>rRNA introns, odd ribosomes, and small enigmatic genomes across a large radiation of phyla.</title>
        <authorList>
            <person name="Brown C.T."/>
            <person name="Hug L.A."/>
            <person name="Thomas B.C."/>
            <person name="Sharon I."/>
            <person name="Castelle C.J."/>
            <person name="Singh A."/>
            <person name="Wilkins M.J."/>
            <person name="Williams K.H."/>
            <person name="Banfield J.F."/>
        </authorList>
    </citation>
    <scope>NUCLEOTIDE SEQUENCE [LARGE SCALE GENOMIC DNA]</scope>
</reference>
<evidence type="ECO:0000313" key="2">
    <source>
        <dbReference type="Proteomes" id="UP000034050"/>
    </source>
</evidence>
<accession>A0A0G1CQE7</accession>